<evidence type="ECO:0000313" key="3">
    <source>
        <dbReference type="Proteomes" id="UP000581688"/>
    </source>
</evidence>
<dbReference type="Pfam" id="PF00144">
    <property type="entry name" value="Beta-lactamase"/>
    <property type="match status" value="1"/>
</dbReference>
<gene>
    <name evidence="2" type="ORF">HNQ94_002223</name>
</gene>
<protein>
    <submittedName>
        <fullName evidence="2">CubicO group peptidase (Beta-lactamase class C family)</fullName>
    </submittedName>
</protein>
<dbReference type="InterPro" id="IPR001466">
    <property type="entry name" value="Beta-lactam-related"/>
</dbReference>
<dbReference type="EMBL" id="JACHGH010000006">
    <property type="protein sequence ID" value="MBB6453772.1"/>
    <property type="molecule type" value="Genomic_DNA"/>
</dbReference>
<dbReference type="Proteomes" id="UP000581688">
    <property type="component" value="Unassembled WGS sequence"/>
</dbReference>
<feature type="domain" description="Beta-lactamase-related" evidence="1">
    <location>
        <begin position="8"/>
        <end position="326"/>
    </location>
</feature>
<dbReference type="InterPro" id="IPR012338">
    <property type="entry name" value="Beta-lactam/transpept-like"/>
</dbReference>
<organism evidence="2 3">
    <name type="scientific">Salirhabdus euzebyi</name>
    <dbReference type="NCBI Taxonomy" id="394506"/>
    <lineage>
        <taxon>Bacteria</taxon>
        <taxon>Bacillati</taxon>
        <taxon>Bacillota</taxon>
        <taxon>Bacilli</taxon>
        <taxon>Bacillales</taxon>
        <taxon>Bacillaceae</taxon>
        <taxon>Salirhabdus</taxon>
    </lineage>
</organism>
<keyword evidence="3" id="KW-1185">Reference proteome</keyword>
<sequence>MLNTKKLEQFIEENMLEKNVPGLALGIIKDGKILYQNGFGYTSTEETAIPISPRTLFSLGSVTKPLTGSMIMKLVEEGTLGLDEPVISYIPWFKLEDAAASKAVTLRMLLSHTAGLPHLFEQYGSLDSDASEKLVRSLSQQQLSFFPGKTWSYSDLGIDTAGYIIEFILKNSFKDIMKERLFAPLEMEKTTFDHLEAMTYPLALSHFKNEDGKFVVNHKYIGGAAQNPSSFAISNVEEMLKFLHMLLSDGMYNGRPYLSQESIKEMFSIQGDYYLPNDAGYGLTFETDNYKGIRRIWHDGAVQSFGSWIFMAPEQQLGVVLLTNRIDGFWDTCEELVHLIFDQVLDLNEQSVQIPNSYVGETINHSLCTGTYYGPWIGIYCIEEVNGQLYFKQNNKETLLIPFGKDRYVGNEDGREIALGFLPHNGNTVTDMMVNGIPCEKVSNDPAYRFNVTNLNPYLGSFQKGNDLLRFHVSHNQLMCFDEYDQKDYDCIFLSESKLMFANCLIEFMFLEDGSLPSVRLNKGKILLRIDK</sequence>
<name>A0A841Q628_9BACI</name>
<proteinExistence type="predicted"/>
<evidence type="ECO:0000259" key="1">
    <source>
        <dbReference type="Pfam" id="PF00144"/>
    </source>
</evidence>
<evidence type="ECO:0000313" key="2">
    <source>
        <dbReference type="EMBL" id="MBB6453772.1"/>
    </source>
</evidence>
<comment type="caution">
    <text evidence="2">The sequence shown here is derived from an EMBL/GenBank/DDBJ whole genome shotgun (WGS) entry which is preliminary data.</text>
</comment>
<dbReference type="InterPro" id="IPR050491">
    <property type="entry name" value="AmpC-like"/>
</dbReference>
<dbReference type="SUPFAM" id="SSF56601">
    <property type="entry name" value="beta-lactamase/transpeptidase-like"/>
    <property type="match status" value="1"/>
</dbReference>
<dbReference type="Gene3D" id="3.40.710.10">
    <property type="entry name" value="DD-peptidase/beta-lactamase superfamily"/>
    <property type="match status" value="1"/>
</dbReference>
<reference evidence="2 3" key="1">
    <citation type="submission" date="2020-08" db="EMBL/GenBank/DDBJ databases">
        <title>Genomic Encyclopedia of Type Strains, Phase IV (KMG-IV): sequencing the most valuable type-strain genomes for metagenomic binning, comparative biology and taxonomic classification.</title>
        <authorList>
            <person name="Goeker M."/>
        </authorList>
    </citation>
    <scope>NUCLEOTIDE SEQUENCE [LARGE SCALE GENOMIC DNA]</scope>
    <source>
        <strain evidence="2 3">DSM 19612</strain>
    </source>
</reference>
<accession>A0A841Q628</accession>
<dbReference type="PANTHER" id="PTHR46825:SF15">
    <property type="entry name" value="BETA-LACTAMASE-RELATED DOMAIN-CONTAINING PROTEIN"/>
    <property type="match status" value="1"/>
</dbReference>
<dbReference type="AlphaFoldDB" id="A0A841Q628"/>
<dbReference type="RefSeq" id="WP_174496679.1">
    <property type="nucleotide sequence ID" value="NZ_CADDWK010000008.1"/>
</dbReference>
<dbReference type="PANTHER" id="PTHR46825">
    <property type="entry name" value="D-ALANYL-D-ALANINE-CARBOXYPEPTIDASE/ENDOPEPTIDASE AMPH"/>
    <property type="match status" value="1"/>
</dbReference>